<name>A0A2A9DSJ3_9MICO</name>
<comment type="caution">
    <text evidence="2">The sequence shown here is derived from an EMBL/GenBank/DDBJ whole genome shotgun (WGS) entry which is preliminary data.</text>
</comment>
<evidence type="ECO:0000313" key="3">
    <source>
        <dbReference type="Proteomes" id="UP000221369"/>
    </source>
</evidence>
<accession>A0A2A9DSJ3</accession>
<protein>
    <submittedName>
        <fullName evidence="2">Uncharacterized protein</fullName>
    </submittedName>
</protein>
<dbReference type="EMBL" id="PDJE01000001">
    <property type="protein sequence ID" value="PFG29125.1"/>
    <property type="molecule type" value="Genomic_DNA"/>
</dbReference>
<proteinExistence type="predicted"/>
<keyword evidence="1" id="KW-1133">Transmembrane helix</keyword>
<feature type="transmembrane region" description="Helical" evidence="1">
    <location>
        <begin position="6"/>
        <end position="30"/>
    </location>
</feature>
<sequence length="36" mass="3732">MTIEPVLWGVLGLIGLVGGVLGLAASWALARGDRRN</sequence>
<keyword evidence="1" id="KW-0472">Membrane</keyword>
<dbReference type="AlphaFoldDB" id="A0A2A9DSJ3"/>
<keyword evidence="1" id="KW-0812">Transmembrane</keyword>
<evidence type="ECO:0000256" key="1">
    <source>
        <dbReference type="SAM" id="Phobius"/>
    </source>
</evidence>
<keyword evidence="3" id="KW-1185">Reference proteome</keyword>
<evidence type="ECO:0000313" key="2">
    <source>
        <dbReference type="EMBL" id="PFG29125.1"/>
    </source>
</evidence>
<gene>
    <name evidence="2" type="ORF">ATJ78_0021</name>
</gene>
<reference evidence="2 3" key="1">
    <citation type="submission" date="2017-10" db="EMBL/GenBank/DDBJ databases">
        <title>Sequencing the genomes of 1000 actinobacteria strains.</title>
        <authorList>
            <person name="Klenk H.-P."/>
        </authorList>
    </citation>
    <scope>NUCLEOTIDE SEQUENCE [LARGE SCALE GENOMIC DNA]</scope>
    <source>
        <strain evidence="2 3">DSM 21798</strain>
    </source>
</reference>
<organism evidence="2 3">
    <name type="scientific">Paramicrobacterium agarici</name>
    <dbReference type="NCBI Taxonomy" id="630514"/>
    <lineage>
        <taxon>Bacteria</taxon>
        <taxon>Bacillati</taxon>
        <taxon>Actinomycetota</taxon>
        <taxon>Actinomycetes</taxon>
        <taxon>Micrococcales</taxon>
        <taxon>Microbacteriaceae</taxon>
        <taxon>Paramicrobacterium</taxon>
    </lineage>
</organism>
<dbReference type="Proteomes" id="UP000221369">
    <property type="component" value="Unassembled WGS sequence"/>
</dbReference>